<gene>
    <name evidence="1" type="ORF">DRB17_10375</name>
</gene>
<sequence>MRGNSLFGGVLDTSGGLENAHDAARLRDFTMACTRFDFGGPMGESESVDGLLAEACASGRDYCLVLSYGAVPLRFHDTRNGRFTNLFAALAEWTKGAGFLVAGIPLGAATDGGLDELCLLVDLRRYQDLGRPGFLSDAMPGVAGGGLIAASRSAGLPVPALDETVHPGVCDLRPRCGESFAAFRGLWGGGIEAYARGKAGAALDAEQRRFIDFVKDQAIHAKSGVFLGNWENYTDLAGRQPVAGQALASVHGVAAGFKVNRILETHGFDDRTRVVFFDYSDIALDVRRMMVETWDGRDFPAFAERIAERFPDAYFQIKGARRPGTLDRDLIREGWTRELDIWGGAEAFRDNWRACRALPHQYVQCDLYGQSQPLLSTLSPEPNSVLWWSNAFHSLNAVWHYEREARERIYHRWLADVAAINPHITLYGTDVDNLGIGGTRVRDHLGTAGGVESLAAAGT</sequence>
<evidence type="ECO:0000313" key="1">
    <source>
        <dbReference type="EMBL" id="RDD61888.1"/>
    </source>
</evidence>
<name>A0A369T9D1_9PROT</name>
<evidence type="ECO:0000313" key="2">
    <source>
        <dbReference type="Proteomes" id="UP000253941"/>
    </source>
</evidence>
<dbReference type="RefSeq" id="WP_114582132.1">
    <property type="nucleotide sequence ID" value="NZ_QPMH01000008.1"/>
</dbReference>
<protein>
    <submittedName>
        <fullName evidence="1">Uncharacterized protein</fullName>
    </submittedName>
</protein>
<keyword evidence="2" id="KW-1185">Reference proteome</keyword>
<organism evidence="1 2">
    <name type="scientific">Ferruginivarius sediminum</name>
    <dbReference type="NCBI Taxonomy" id="2661937"/>
    <lineage>
        <taxon>Bacteria</taxon>
        <taxon>Pseudomonadati</taxon>
        <taxon>Pseudomonadota</taxon>
        <taxon>Alphaproteobacteria</taxon>
        <taxon>Rhodospirillales</taxon>
        <taxon>Rhodospirillaceae</taxon>
        <taxon>Ferruginivarius</taxon>
    </lineage>
</organism>
<proteinExistence type="predicted"/>
<accession>A0A369T9D1</accession>
<dbReference type="Proteomes" id="UP000253941">
    <property type="component" value="Unassembled WGS sequence"/>
</dbReference>
<dbReference type="EMBL" id="QPMH01000008">
    <property type="protein sequence ID" value="RDD61888.1"/>
    <property type="molecule type" value="Genomic_DNA"/>
</dbReference>
<comment type="caution">
    <text evidence="1">The sequence shown here is derived from an EMBL/GenBank/DDBJ whole genome shotgun (WGS) entry which is preliminary data.</text>
</comment>
<dbReference type="AlphaFoldDB" id="A0A369T9D1"/>
<reference evidence="1 2" key="1">
    <citation type="submission" date="2018-07" db="EMBL/GenBank/DDBJ databases">
        <title>Venubactetium sediminum gen. nov., sp. nov., isolated from a marine solar saltern.</title>
        <authorList>
            <person name="Wang S."/>
        </authorList>
    </citation>
    <scope>NUCLEOTIDE SEQUENCE [LARGE SCALE GENOMIC DNA]</scope>
    <source>
        <strain evidence="1 2">WD2A32</strain>
    </source>
</reference>